<feature type="compositionally biased region" description="Basic and acidic residues" evidence="7">
    <location>
        <begin position="744"/>
        <end position="753"/>
    </location>
</feature>
<evidence type="ECO:0000256" key="4">
    <source>
        <dbReference type="ARBA" id="ARBA00022490"/>
    </source>
</evidence>
<evidence type="ECO:0000313" key="9">
    <source>
        <dbReference type="Proteomes" id="UP000299102"/>
    </source>
</evidence>
<evidence type="ECO:0000256" key="2">
    <source>
        <dbReference type="ARBA" id="ARBA00008376"/>
    </source>
</evidence>
<evidence type="ECO:0000256" key="3">
    <source>
        <dbReference type="ARBA" id="ARBA00014125"/>
    </source>
</evidence>
<feature type="coiled-coil region" evidence="6">
    <location>
        <begin position="3132"/>
        <end position="3159"/>
    </location>
</feature>
<dbReference type="PANTHER" id="PTHR46180">
    <property type="entry name" value="VINCULIN"/>
    <property type="match status" value="1"/>
</dbReference>
<evidence type="ECO:0000256" key="7">
    <source>
        <dbReference type="SAM" id="MobiDB-lite"/>
    </source>
</evidence>
<dbReference type="Proteomes" id="UP000299102">
    <property type="component" value="Unassembled WGS sequence"/>
</dbReference>
<dbReference type="SUPFAM" id="SSF109885">
    <property type="entry name" value="I/LWEQ domain"/>
    <property type="match status" value="5"/>
</dbReference>
<feature type="compositionally biased region" description="Low complexity" evidence="7">
    <location>
        <begin position="732"/>
        <end position="743"/>
    </location>
</feature>
<dbReference type="GO" id="GO:0051015">
    <property type="term" value="F:actin filament binding"/>
    <property type="evidence" value="ECO:0007669"/>
    <property type="project" value="InterPro"/>
</dbReference>
<dbReference type="InterPro" id="IPR036723">
    <property type="entry name" value="Alpha-catenin/vinculin-like_sf"/>
</dbReference>
<reference evidence="8 9" key="1">
    <citation type="journal article" date="2019" name="Commun. Biol.">
        <title>The bagworm genome reveals a unique fibroin gene that provides high tensile strength.</title>
        <authorList>
            <person name="Kono N."/>
            <person name="Nakamura H."/>
            <person name="Ohtoshi R."/>
            <person name="Tomita M."/>
            <person name="Numata K."/>
            <person name="Arakawa K."/>
        </authorList>
    </citation>
    <scope>NUCLEOTIDE SEQUENCE [LARGE SCALE GENOMIC DNA]</scope>
</reference>
<proteinExistence type="inferred from homology"/>
<dbReference type="InterPro" id="IPR006077">
    <property type="entry name" value="Vinculin/catenin"/>
</dbReference>
<comment type="caution">
    <text evidence="8">The sequence shown here is derived from an EMBL/GenBank/DDBJ whole genome shotgun (WGS) entry which is preliminary data.</text>
</comment>
<dbReference type="GO" id="GO:0005737">
    <property type="term" value="C:cytoplasm"/>
    <property type="evidence" value="ECO:0007669"/>
    <property type="project" value="UniProtKB-SubCell"/>
</dbReference>
<dbReference type="InterPro" id="IPR036476">
    <property type="entry name" value="Talin_cent_sf"/>
</dbReference>
<dbReference type="OrthoDB" id="29742at2759"/>
<evidence type="ECO:0000313" key="8">
    <source>
        <dbReference type="EMBL" id="GBP04700.1"/>
    </source>
</evidence>
<dbReference type="GO" id="GO:0007155">
    <property type="term" value="P:cell adhesion"/>
    <property type="evidence" value="ECO:0007669"/>
    <property type="project" value="InterPro"/>
</dbReference>
<dbReference type="Gene3D" id="1.20.1420.10">
    <property type="entry name" value="Talin, central domain"/>
    <property type="match status" value="2"/>
</dbReference>
<dbReference type="InterPro" id="IPR017997">
    <property type="entry name" value="Vinculin"/>
</dbReference>
<dbReference type="Gene3D" id="1.20.120.810">
    <property type="entry name" value="Vinculin, Vh2 four-helix bundle"/>
    <property type="match status" value="1"/>
</dbReference>
<comment type="subcellular location">
    <subcellularLocation>
        <location evidence="1">Cytoplasm</location>
    </subcellularLocation>
</comment>
<evidence type="ECO:0000256" key="1">
    <source>
        <dbReference type="ARBA" id="ARBA00004496"/>
    </source>
</evidence>
<keyword evidence="5" id="KW-0009">Actin-binding</keyword>
<evidence type="ECO:0000256" key="6">
    <source>
        <dbReference type="SAM" id="Coils"/>
    </source>
</evidence>
<keyword evidence="9" id="KW-1185">Reference proteome</keyword>
<gene>
    <name evidence="8" type="primary">Vinc</name>
    <name evidence="8" type="ORF">EVAR_3660_1</name>
</gene>
<comment type="similarity">
    <text evidence="2">Belongs to the vinculin/alpha-catenin family.</text>
</comment>
<evidence type="ECO:0000256" key="5">
    <source>
        <dbReference type="ARBA" id="ARBA00023203"/>
    </source>
</evidence>
<organism evidence="8 9">
    <name type="scientific">Eumeta variegata</name>
    <name type="common">Bagworm moth</name>
    <name type="synonym">Eumeta japonica</name>
    <dbReference type="NCBI Taxonomy" id="151549"/>
    <lineage>
        <taxon>Eukaryota</taxon>
        <taxon>Metazoa</taxon>
        <taxon>Ecdysozoa</taxon>
        <taxon>Arthropoda</taxon>
        <taxon>Hexapoda</taxon>
        <taxon>Insecta</taxon>
        <taxon>Pterygota</taxon>
        <taxon>Neoptera</taxon>
        <taxon>Endopterygota</taxon>
        <taxon>Lepidoptera</taxon>
        <taxon>Glossata</taxon>
        <taxon>Ditrysia</taxon>
        <taxon>Tineoidea</taxon>
        <taxon>Psychidae</taxon>
        <taxon>Oiketicinae</taxon>
        <taxon>Eumeta</taxon>
    </lineage>
</organism>
<dbReference type="SUPFAM" id="SSF109880">
    <property type="entry name" value="A middle domain of Talin 1"/>
    <property type="match status" value="1"/>
</dbReference>
<protein>
    <recommendedName>
        <fullName evidence="3">Vinculin</fullName>
    </recommendedName>
</protein>
<accession>A0A4C1SU13</accession>
<feature type="region of interest" description="Disordered" evidence="7">
    <location>
        <begin position="727"/>
        <end position="765"/>
    </location>
</feature>
<dbReference type="InterPro" id="IPR035964">
    <property type="entry name" value="I/LWEQ_dom_sf"/>
</dbReference>
<keyword evidence="6" id="KW-0175">Coiled coil</keyword>
<dbReference type="SUPFAM" id="SSF47220">
    <property type="entry name" value="alpha-catenin/vinculin-like"/>
    <property type="match status" value="3"/>
</dbReference>
<dbReference type="GO" id="GO:0071944">
    <property type="term" value="C:cell periphery"/>
    <property type="evidence" value="ECO:0007669"/>
    <property type="project" value="UniProtKB-ARBA"/>
</dbReference>
<name>A0A4C1SU13_EUMVA</name>
<sequence>MTVKRMIVCEQMGSGPQSAESVYQATAQSDIIKELKWKQRLLPKLLTGVNSRAVTIVGLATVSGELDESELKNQVNILNEDLPDIDSGVKKLCEGDKLDDKEKSELLKQLEDLHGIIQTLTALSEENPTQKTREIAEVASKASDLSTKMLNSVDPAAKRRSKLLMNTGAPPVSGHDLTKKQRKLAKDLAVLNAATASLLASHSDPKEIDYAGAKTATDSIMEVMPKIEKDAKIIANTISNGNVDNTTVKEDLRSLLDSVQNLLEHVGSQDSEKLNNAALSLGDKTKLFYTLCSPRVESEKKNEIIALTKRVDDKTSELLLKTNELAITSEQGIPNNVDAAGGRCVDASRRLVTCAQLAAPFIYNPQCQNAMLSSTNAVASSVEDLAKSWKPLTSNSDKDQIDALVSCSMEVADALDALREVCKGMDEMDIDNVQHDQIVNDKVIMKQSPKYEAERQALLDSISIAEDKARRAITELNEPVNKALTSKEDLYETQKYISECLGRVNAAAGSLLALHTDKSKMDIPSEQAKVTVIGELLPEIAKGLKILVQNDDPEDHKRKLEETRQFCETALDLCKYVKQDDLAKMNKCAERFGESTVRVLQTVGQAAAGESEKKVIKISTKLDSELKDFLKSLSDMKTDTHGKDAVKDITSAHQKCTDAVEKIRLHIEFPNKPQQQCSMVNAIKDLECSLDDLDASCATLGNDVQAQNLHDRVKVLRDLLDRLRKTTSTPLAGPGAEAAAAMRAARDNLERGSTHPPVGKSTQRALESAAVEKLARAGAAAACLLAALSCTPEERNRRKQLAGALCDAANALCLAASKGDQEVPNAAPPKLKASSLSFGDASSDLLYNLNRDAKPDTPNQIIHTSKALAGDASDLLMCANDLTNATADPAIARSIDEAGSRCADAAETLLTCSKLTSPFLHESGARDCMFNAIQDLERSLDDLNASCAPLGNDARAQNLRHKVKALRDLLARLRDTTSAFGVPLAGPGAEAAAAMRAARDNLERGSTHPPVGKSTQRALESAAVEKLARAGAAAACLLAAHSDTKYPDVASAKEALHSLTQSVPAIVEDLNKCSASCTPEERNRRKQLAGALCDAANALAWPPVKAIRRYQTLPHPYKLKASSLSFGDASSDLLYNLNRDAKPDTANQIIHTSKALAGDASDLLMCANDLTNATADPAIARNIDEAGSRCADAAGTLLTCSKLTSPFLHESGARDCMFNAIQDLERSLDDLNASCAPLGNDARAQNLRHKVKALRDLLARLRDTTSAFGVPLAGPGAEAAAAMRAARDNLERGSTHPPVGKSTQRALESAAVEKLARAGAAAACLLAAHSDPKHPDVASAKEALHSLTQSVPAIVEDLNKCSASCTPEERNRRKQLAGALCDAANALCLAASKGDQEVPNAAPPKLKASSLSFGDASSDLLYNLNRDAKPDTANQIIHTSKALAGDASDLLMCANDLTNATADPAIARTIDEAGSRCADAAGTLLTCSKLTSPFLHESGARDCMFNAIQDLERSLDDLNASCAPLGNDARAQNLRHKVKALRDLLDRLRETTSALGVPLAGPGAEAAAAMRAARDNLERGSTHPPVGKSTQRALESAAVEKLARAGAAAACLLAAHSDPKHPDVASAKEALHSLTQSVPAVVEDLNKCSASCTPEERSRRKQLAGALCDAANALCLAASKGDQEVPNAAQPVICSARCLASDASGLLLCASDLGKTIADSAIAGSIDQTGSRCANAVTQLVTFANLLSPTLIYPENQNTMTNCIDNLTSSLEELVVSIKQALKSTPNYPKKSVILDNAQKAMLSATELKNVMQQSLTVNKSILPDLATENIKKIDAALEVLNQKIPTGDTWGKDDNKEVLTENILTANAAIMSLLNCYADCTKNEKKIVAAYEEIAKAVKSLSTEALTAAKRASSLDRRNKIMESAHKLCDASKLLYEHSSTNDVQKMNEAAIQYSTASSEMLHCVATDTDSSLAHEFFARAKILTERMSKLLEEASNLATLDQTFATSIDDLGSKCADATRGMLSCAHISAATITDGTIRNLMKDSTDCVKESLSALHKSIEPLRTNNQVKTQVNNLSEELISLQDYSDHLIRYVPEVTQKQKIARKQTMKELNGIVKHVESMQKTVENIQDPRNVNILKGTIDNFEQQYDIFENEHTLAESLRDCCLSVKADLDAVKTAYGKVLSTCDASTKKELEEKYPNISEHIHKFLDLIRDMDDNGVPLKKINRIDTALENYESEIGAARQVLTTKLKSSSEYQGLNRSTHNLADGCYRLRNVMKMVKRNKNINDLKNISSALVDLGDDLEEVFSTTGDSQPSSDKATRSGLHEVQSDLMFQLVAFNKNQMAGSMDLVVTLRRYAHELNAIQDNTDTGRKNSLLIIVKRIILLIILLIWYLVRYYVTNIPIDEADRINFVKSILKEIEKASDTASQIQIPSNEIIRAAYETLLFPPRDVAICTSSQSELVEKMAREANRLAASLPVAIMSAGADAKSMEAANLSAVRYATLCVQLPQDDDLCNQHTIEEAVQEVNYTAFKLLRVGEFILQAPESAFSKRLLMDASQELDEKINEMVRLGNPKEQLLQSCDEISRGLQVQHLLIASPMQPVSNDSLRECLEAFQEQRAVIDDHMSDKKTLSRDKFSQSLLSVNNAVCKSTETAAQTAYLLSIADEHKNIVEEGLPDVYKIQKLIEDGKQACILHIENEKRNKVELKKVKVRELMNSIVASTSEACKRIGDDTLRSQIEKVSHDVTSESSSLSKLLHSLSALSSLMKDPKLTPVCSQVKQQEKEKHDAVIKIMRDLNSKFLALILKEIKNPKTTKMEVLKWQDYDTYKKDLLDMSKALIEIVGDRINKKSNEDVNPEDETNHKDYLQKQVNLATKWLQAPCYDVKTKNKGIVAVRDLIEQADKISEGLKNEERHELQQLRNETSALFDACSQKHDNEKSRQLIDKLHELKKAIEETVISRVVEDFINDEEIVTEFKMLVENASVEDKTYRFKLENSIAALLEHLGKVTSTARIVAIGGSRDKNVTQQLLKHSSQAELLAPKLVQAAKAKLDRPAQHIITEEFVKDSTEYSQTIDKIRDLCDQSVDPLDFVRTAGEVIQKMCEEMSQHEPLKASVITRLANRVIQVGASESAKTKNEELSEALKEAKNRLKAVVTTPDTRKSQIPDWRTTTVEILRTANDVESALNGETIFKKELDPEQPIFMAAHSLHAAVREWSARDNELVAVAKKMAVQMARLSEYMITDRKQALIDTTKSIVELSAEATRLARKLAMECTDINLRNNLLQVSERIPTIGGQLKMLSTVKAMRFNHQGTDENREAMTMLIENTQNLMQTIEGVVKAAAGASVKIRSERRSGSMRWVRKPMYYS</sequence>
<dbReference type="Pfam" id="PF01044">
    <property type="entry name" value="Vinculin"/>
    <property type="match status" value="2"/>
</dbReference>
<feature type="coiled-coil region" evidence="6">
    <location>
        <begin position="2137"/>
        <end position="2164"/>
    </location>
</feature>
<dbReference type="PRINTS" id="PR00806">
    <property type="entry name" value="VINCULIN"/>
</dbReference>
<dbReference type="EMBL" id="BGZK01000015">
    <property type="protein sequence ID" value="GBP04700.1"/>
    <property type="molecule type" value="Genomic_DNA"/>
</dbReference>
<dbReference type="STRING" id="151549.A0A4C1SU13"/>
<dbReference type="Gene3D" id="1.20.120.230">
    <property type="entry name" value="Alpha-catenin/vinculin-like"/>
    <property type="match status" value="6"/>
</dbReference>
<keyword evidence="4" id="KW-0963">Cytoplasm</keyword>